<dbReference type="Pfam" id="PF00496">
    <property type="entry name" value="SBP_bac_5"/>
    <property type="match status" value="1"/>
</dbReference>
<dbReference type="Gene3D" id="3.40.190.10">
    <property type="entry name" value="Periplasmic binding protein-like II"/>
    <property type="match status" value="1"/>
</dbReference>
<reference evidence="6 7" key="1">
    <citation type="journal article" date="2019" name="Int. J. Syst. Evol. Microbiol.">
        <title>Undibacterium piscinae sp. nov., isolated from Korean shiner intestine.</title>
        <authorList>
            <person name="Lee S.Y."/>
            <person name="Kang W."/>
            <person name="Kim P.S."/>
            <person name="Kim H.S."/>
            <person name="Sung H."/>
            <person name="Shin N.R."/>
            <person name="Whon T.W."/>
            <person name="Yun J.H."/>
            <person name="Lee J.Y."/>
            <person name="Lee J.Y."/>
            <person name="Jung M.J."/>
            <person name="Jeong Y.S."/>
            <person name="Tak E.J."/>
            <person name="Han J.E."/>
            <person name="Hyun D.W."/>
            <person name="Kang M.S."/>
            <person name="Lee K.E."/>
            <person name="Lee B.H."/>
            <person name="Bae J.W."/>
        </authorList>
    </citation>
    <scope>NUCLEOTIDE SEQUENCE [LARGE SCALE GENOMIC DNA]</scope>
    <source>
        <strain evidence="6 7">S11R28</strain>
    </source>
</reference>
<organism evidence="6 7">
    <name type="scientific">Undibacterium piscinae</name>
    <dbReference type="NCBI Taxonomy" id="2495591"/>
    <lineage>
        <taxon>Bacteria</taxon>
        <taxon>Pseudomonadati</taxon>
        <taxon>Pseudomonadota</taxon>
        <taxon>Betaproteobacteria</taxon>
        <taxon>Burkholderiales</taxon>
        <taxon>Oxalobacteraceae</taxon>
        <taxon>Undibacterium</taxon>
    </lineage>
</organism>
<dbReference type="PANTHER" id="PTHR30290">
    <property type="entry name" value="PERIPLASMIC BINDING COMPONENT OF ABC TRANSPORTER"/>
    <property type="match status" value="1"/>
</dbReference>
<sequence>MKSLIPPCQLYQPYQRPINHSLNPVKHFIRSITRNGKTLISLGLIALFQMPAAHAATNPADPDKVLKWVFNVAETGFDPGAVRDQYSNGVNYAIFEALYSYDYLANPAKLVPKTAEALPEVSADSKTYTIKLKKGIYFTPDEAFKGKRRELTMADYIYTFKRLLDPRLASAHSWLFAGKIVGLDKLAEQARKTNKFDYDSKIAGLELVDKYTLRIHLNEPDFNLGLILAHNPTAAVAREVIEKYQDTQGQVMSNPVGTGPYMLAANEWVRGAKIVLLANPDYRGEIWNHQGSSSPEDQKIMAVMKGKRMPQIGRVEISVMIEDQSRWLAFQNAEVDMFELEGPLAPQALDKDKLKPALEKKGIQLSRITEPEVTVYYWNMQDPVWGGLSKEKIALRRAVAMAHNVDEEIALVYNGNALALEFPIPPGVVGHDPNYKSSIHYNPAAANALLDKFAYAKGKDGWRKLPDGKPLEIRYSARSGPVGKLQTEVWKKTYDSLGIKMKEDLLQFSELLKAEKSCQLQTRNAPWIADYPDGDNFMQLFYGGNIGANNNGCVRIPEYDALYVKTQTMPAGAERDTLYRKMARIMEFNAAQRVGFSRYKNMLSHAKVIGYKKHPIIYGEWMYFDVEKTK</sequence>
<feature type="domain" description="Solute-binding protein family 5" evidence="5">
    <location>
        <begin position="109"/>
        <end position="546"/>
    </location>
</feature>
<proteinExistence type="inferred from homology"/>
<dbReference type="AlphaFoldDB" id="A0A6M4A3A0"/>
<dbReference type="KEGG" id="upi:EJG51_007290"/>
<evidence type="ECO:0000313" key="7">
    <source>
        <dbReference type="Proteomes" id="UP000274350"/>
    </source>
</evidence>
<accession>A0A6M4A3A0</accession>
<keyword evidence="4" id="KW-0732">Signal</keyword>
<dbReference type="SUPFAM" id="SSF53850">
    <property type="entry name" value="Periplasmic binding protein-like II"/>
    <property type="match status" value="1"/>
</dbReference>
<dbReference type="PIRSF" id="PIRSF002741">
    <property type="entry name" value="MppA"/>
    <property type="match status" value="1"/>
</dbReference>
<keyword evidence="7" id="KW-1185">Reference proteome</keyword>
<name>A0A6M4A3A0_9BURK</name>
<dbReference type="GO" id="GO:0030288">
    <property type="term" value="C:outer membrane-bounded periplasmic space"/>
    <property type="evidence" value="ECO:0007669"/>
    <property type="project" value="UniProtKB-ARBA"/>
</dbReference>
<dbReference type="Gene3D" id="3.10.105.10">
    <property type="entry name" value="Dipeptide-binding Protein, Domain 3"/>
    <property type="match status" value="1"/>
</dbReference>
<evidence type="ECO:0000256" key="4">
    <source>
        <dbReference type="ARBA" id="ARBA00022729"/>
    </source>
</evidence>
<evidence type="ECO:0000256" key="1">
    <source>
        <dbReference type="ARBA" id="ARBA00004196"/>
    </source>
</evidence>
<dbReference type="PANTHER" id="PTHR30290:SF10">
    <property type="entry name" value="PERIPLASMIC OLIGOPEPTIDE-BINDING PROTEIN-RELATED"/>
    <property type="match status" value="1"/>
</dbReference>
<dbReference type="GO" id="GO:0015833">
    <property type="term" value="P:peptide transport"/>
    <property type="evidence" value="ECO:0007669"/>
    <property type="project" value="TreeGrafter"/>
</dbReference>
<dbReference type="InterPro" id="IPR039424">
    <property type="entry name" value="SBP_5"/>
</dbReference>
<evidence type="ECO:0000313" key="6">
    <source>
        <dbReference type="EMBL" id="QJQ05685.1"/>
    </source>
</evidence>
<dbReference type="GO" id="GO:1904680">
    <property type="term" value="F:peptide transmembrane transporter activity"/>
    <property type="evidence" value="ECO:0007669"/>
    <property type="project" value="TreeGrafter"/>
</dbReference>
<evidence type="ECO:0000259" key="5">
    <source>
        <dbReference type="Pfam" id="PF00496"/>
    </source>
</evidence>
<evidence type="ECO:0000256" key="3">
    <source>
        <dbReference type="ARBA" id="ARBA00022448"/>
    </source>
</evidence>
<comment type="similarity">
    <text evidence="2">Belongs to the bacterial solute-binding protein 5 family.</text>
</comment>
<dbReference type="EMBL" id="CP051152">
    <property type="protein sequence ID" value="QJQ05685.1"/>
    <property type="molecule type" value="Genomic_DNA"/>
</dbReference>
<comment type="subcellular location">
    <subcellularLocation>
        <location evidence="1">Cell envelope</location>
    </subcellularLocation>
</comment>
<gene>
    <name evidence="6" type="ORF">EJG51_007290</name>
</gene>
<keyword evidence="3" id="KW-0813">Transport</keyword>
<dbReference type="OrthoDB" id="9801912at2"/>
<protein>
    <submittedName>
        <fullName evidence="6">Heme-binding protein</fullName>
    </submittedName>
</protein>
<dbReference type="GO" id="GO:0043190">
    <property type="term" value="C:ATP-binding cassette (ABC) transporter complex"/>
    <property type="evidence" value="ECO:0007669"/>
    <property type="project" value="InterPro"/>
</dbReference>
<dbReference type="InterPro" id="IPR030678">
    <property type="entry name" value="Peptide/Ni-bd"/>
</dbReference>
<evidence type="ECO:0000256" key="2">
    <source>
        <dbReference type="ARBA" id="ARBA00005695"/>
    </source>
</evidence>
<dbReference type="Gene3D" id="3.90.76.10">
    <property type="entry name" value="Dipeptide-binding Protein, Domain 1"/>
    <property type="match status" value="1"/>
</dbReference>
<dbReference type="InterPro" id="IPR000914">
    <property type="entry name" value="SBP_5_dom"/>
</dbReference>
<dbReference type="Proteomes" id="UP000274350">
    <property type="component" value="Chromosome"/>
</dbReference>